<keyword evidence="1" id="KW-0472">Membrane</keyword>
<gene>
    <name evidence="3" type="ORF">CS062_20185</name>
</gene>
<organism evidence="3 4">
    <name type="scientific">Roseateles chitinivorans</name>
    <dbReference type="NCBI Taxonomy" id="2917965"/>
    <lineage>
        <taxon>Bacteria</taxon>
        <taxon>Pseudomonadati</taxon>
        <taxon>Pseudomonadota</taxon>
        <taxon>Betaproteobacteria</taxon>
        <taxon>Burkholderiales</taxon>
        <taxon>Sphaerotilaceae</taxon>
        <taxon>Roseateles</taxon>
    </lineage>
</organism>
<feature type="chain" id="PRO_5013890135" description="DUF2167 domain-containing protein" evidence="2">
    <location>
        <begin position="31"/>
        <end position="305"/>
    </location>
</feature>
<dbReference type="OrthoDB" id="196355at2"/>
<dbReference type="RefSeq" id="WP_099863372.1">
    <property type="nucleotide sequence ID" value="NZ_PEOG01000067.1"/>
</dbReference>
<dbReference type="Pfam" id="PF09935">
    <property type="entry name" value="DUF2167"/>
    <property type="match status" value="1"/>
</dbReference>
<dbReference type="AlphaFoldDB" id="A0A2G9C764"/>
<evidence type="ECO:0000256" key="1">
    <source>
        <dbReference type="SAM" id="Phobius"/>
    </source>
</evidence>
<keyword evidence="1" id="KW-0812">Transmembrane</keyword>
<accession>A0A2G9C764</accession>
<feature type="transmembrane region" description="Helical" evidence="1">
    <location>
        <begin position="263"/>
        <end position="292"/>
    </location>
</feature>
<feature type="signal peptide" evidence="2">
    <location>
        <begin position="1"/>
        <end position="30"/>
    </location>
</feature>
<sequence>MLATTPTRALRAFAAALLGALFLSTAPVSAQTGESEFAKVIAAAQNDIVKGPQDIKLSTQAVLHLPEGKVYVPQPHAAKLMHAMGNPGDYSDLEGVVFPRGDGDWFATLRFEKSGYIKDDDAKHWDAADMLKSFKEGTEASNEERKKMGGRALEITGWAQEPTYAADTHRLVWAMKSREVGAPADEPLGVNYNTYALGREGYMSLNLVTGLNDLPKYQGDAKQLLGALEFNEGKRYADFNASTDHVAEYGLAALVLGVGAKKLGLLAVVGAFFLKFAKIILLAVVAFGGAILKLFGRKKSEAAES</sequence>
<dbReference type="EMBL" id="PEOG01000067">
    <property type="protein sequence ID" value="PIM51389.1"/>
    <property type="molecule type" value="Genomic_DNA"/>
</dbReference>
<evidence type="ECO:0008006" key="5">
    <source>
        <dbReference type="Google" id="ProtNLM"/>
    </source>
</evidence>
<reference evidence="3 4" key="1">
    <citation type="submission" date="2017-11" db="EMBL/GenBank/DDBJ databases">
        <title>Draft genome sequence of Mitsuaria sp. HWN-4.</title>
        <authorList>
            <person name="Gundlapally S.R."/>
        </authorList>
    </citation>
    <scope>NUCLEOTIDE SEQUENCE [LARGE SCALE GENOMIC DNA]</scope>
    <source>
        <strain evidence="3 4">HWN-4</strain>
    </source>
</reference>
<evidence type="ECO:0000256" key="2">
    <source>
        <dbReference type="SAM" id="SignalP"/>
    </source>
</evidence>
<dbReference type="Proteomes" id="UP000231501">
    <property type="component" value="Unassembled WGS sequence"/>
</dbReference>
<name>A0A2G9C764_9BURK</name>
<keyword evidence="1" id="KW-1133">Transmembrane helix</keyword>
<protein>
    <recommendedName>
        <fullName evidence="5">DUF2167 domain-containing protein</fullName>
    </recommendedName>
</protein>
<dbReference type="InterPro" id="IPR018682">
    <property type="entry name" value="DUF2167_membr"/>
</dbReference>
<keyword evidence="2" id="KW-0732">Signal</keyword>
<proteinExistence type="predicted"/>
<evidence type="ECO:0000313" key="3">
    <source>
        <dbReference type="EMBL" id="PIM51389.1"/>
    </source>
</evidence>
<evidence type="ECO:0000313" key="4">
    <source>
        <dbReference type="Proteomes" id="UP000231501"/>
    </source>
</evidence>
<comment type="caution">
    <text evidence="3">The sequence shown here is derived from an EMBL/GenBank/DDBJ whole genome shotgun (WGS) entry which is preliminary data.</text>
</comment>
<keyword evidence="4" id="KW-1185">Reference proteome</keyword>